<feature type="domain" description="SsuA/THI5-like" evidence="13">
    <location>
        <begin position="56"/>
        <end position="263"/>
    </location>
</feature>
<keyword evidence="15" id="KW-1185">Reference proteome</keyword>
<keyword evidence="12" id="KW-0732">Signal</keyword>
<evidence type="ECO:0000256" key="1">
    <source>
        <dbReference type="ARBA" id="ARBA00003469"/>
    </source>
</evidence>
<dbReference type="InterPro" id="IPR015168">
    <property type="entry name" value="SsuA/THI5"/>
</dbReference>
<evidence type="ECO:0000313" key="15">
    <source>
        <dbReference type="Proteomes" id="UP001241072"/>
    </source>
</evidence>
<evidence type="ECO:0000256" key="6">
    <source>
        <dbReference type="ARBA" id="ARBA00022723"/>
    </source>
</evidence>
<comment type="similarity">
    <text evidence="3">Belongs to the NMT1/THI5 family.</text>
</comment>
<evidence type="ECO:0000256" key="10">
    <source>
        <dbReference type="ARBA" id="ARBA00033171"/>
    </source>
</evidence>
<accession>A0ABT9BP47</accession>
<evidence type="ECO:0000256" key="11">
    <source>
        <dbReference type="ARBA" id="ARBA00048179"/>
    </source>
</evidence>
<dbReference type="PANTHER" id="PTHR31528">
    <property type="entry name" value="4-AMINO-5-HYDROXYMETHYL-2-METHYLPYRIMIDINE PHOSPHATE SYNTHASE THI11-RELATED"/>
    <property type="match status" value="1"/>
</dbReference>
<keyword evidence="9" id="KW-0408">Iron</keyword>
<evidence type="ECO:0000256" key="9">
    <source>
        <dbReference type="ARBA" id="ARBA00023004"/>
    </source>
</evidence>
<dbReference type="PANTHER" id="PTHR31528:SF1">
    <property type="entry name" value="4-AMINO-5-HYDROXYMETHYL-2-METHYLPYRIMIDINE PHOSPHATE SYNTHASE THI11-RELATED"/>
    <property type="match status" value="1"/>
</dbReference>
<comment type="catalytic activity">
    <reaction evidence="11">
        <text>N(6)-(pyridoxal phosphate)-L-lysyl-[4-amino-5-hydroxymethyl-2-methylpyrimidine phosphate synthase] + L-histidyl-[4-amino-5-hydroxymethyl-2-methylpyrimidine phosphate synthase] + 2 Fe(3+) + 4 H2O = L-lysyl-[4-amino-5-hydroxymethyl-2-methylpyrimidine phosphate synthase] + (2S)-2-amino-5-hydroxy-4-oxopentanoyl-[4-amino-5-hydroxymethyl-2-methylpyrimidine phosphate synthase] + 4-amino-2-methyl-5-(phosphooxymethyl)pyrimidine + 3-oxopropanoate + 2 Fe(2+) + 2 H(+)</text>
        <dbReference type="Rhea" id="RHEA:65756"/>
        <dbReference type="Rhea" id="RHEA-COMP:16892"/>
        <dbReference type="Rhea" id="RHEA-COMP:16893"/>
        <dbReference type="Rhea" id="RHEA-COMP:16894"/>
        <dbReference type="Rhea" id="RHEA-COMP:16895"/>
        <dbReference type="ChEBI" id="CHEBI:15377"/>
        <dbReference type="ChEBI" id="CHEBI:15378"/>
        <dbReference type="ChEBI" id="CHEBI:29033"/>
        <dbReference type="ChEBI" id="CHEBI:29034"/>
        <dbReference type="ChEBI" id="CHEBI:29969"/>
        <dbReference type="ChEBI" id="CHEBI:29979"/>
        <dbReference type="ChEBI" id="CHEBI:33190"/>
        <dbReference type="ChEBI" id="CHEBI:58354"/>
        <dbReference type="ChEBI" id="CHEBI:143915"/>
        <dbReference type="ChEBI" id="CHEBI:157692"/>
    </reaction>
    <physiologicalReaction direction="left-to-right" evidence="11">
        <dbReference type="Rhea" id="RHEA:65757"/>
    </physiologicalReaction>
</comment>
<evidence type="ECO:0000256" key="4">
    <source>
        <dbReference type="ARBA" id="ARBA00011738"/>
    </source>
</evidence>
<comment type="subunit">
    <text evidence="4">Homodimer.</text>
</comment>
<evidence type="ECO:0000256" key="12">
    <source>
        <dbReference type="SAM" id="SignalP"/>
    </source>
</evidence>
<evidence type="ECO:0000256" key="5">
    <source>
        <dbReference type="ARBA" id="ARBA00022679"/>
    </source>
</evidence>
<dbReference type="Pfam" id="PF09084">
    <property type="entry name" value="NMT1"/>
    <property type="match status" value="1"/>
</dbReference>
<dbReference type="InterPro" id="IPR006311">
    <property type="entry name" value="TAT_signal"/>
</dbReference>
<gene>
    <name evidence="14" type="ORF">Q5716_11250</name>
</gene>
<evidence type="ECO:0000256" key="7">
    <source>
        <dbReference type="ARBA" id="ARBA00022898"/>
    </source>
</evidence>
<evidence type="ECO:0000313" key="14">
    <source>
        <dbReference type="EMBL" id="MDO7882801.1"/>
    </source>
</evidence>
<dbReference type="Proteomes" id="UP001241072">
    <property type="component" value="Unassembled WGS sequence"/>
</dbReference>
<dbReference type="PROSITE" id="PS51318">
    <property type="entry name" value="TAT"/>
    <property type="match status" value="1"/>
</dbReference>
<keyword evidence="7" id="KW-0663">Pyridoxal phosphate</keyword>
<protein>
    <recommendedName>
        <fullName evidence="10">Thiamine pyrimidine synthase</fullName>
    </recommendedName>
</protein>
<organism evidence="14 15">
    <name type="scientific">Antiquaquibacter soli</name>
    <dbReference type="NCBI Taxonomy" id="3064523"/>
    <lineage>
        <taxon>Bacteria</taxon>
        <taxon>Bacillati</taxon>
        <taxon>Actinomycetota</taxon>
        <taxon>Actinomycetes</taxon>
        <taxon>Micrococcales</taxon>
        <taxon>Microbacteriaceae</taxon>
        <taxon>Antiquaquibacter</taxon>
    </lineage>
</organism>
<keyword evidence="5" id="KW-0808">Transferase</keyword>
<comment type="pathway">
    <text evidence="2">Cofactor biosynthesis; thiamine diphosphate biosynthesis.</text>
</comment>
<proteinExistence type="inferred from homology"/>
<comment type="caution">
    <text evidence="14">The sequence shown here is derived from an EMBL/GenBank/DDBJ whole genome shotgun (WGS) entry which is preliminary data.</text>
</comment>
<comment type="function">
    <text evidence="1">Responsible for the formation of the pyrimidine heterocycle in the thiamine biosynthesis pathway. Catalyzes the formation of hydroxymethylpyrimidine phosphate (HMP-P) from histidine and pyridoxal phosphate (PLP). The protein uses PLP and the active site histidine to form HMP-P, generating an inactive enzyme. The enzyme can only undergo a single turnover, which suggests it is a suicide enzyme.</text>
</comment>
<evidence type="ECO:0000256" key="3">
    <source>
        <dbReference type="ARBA" id="ARBA00009406"/>
    </source>
</evidence>
<evidence type="ECO:0000256" key="2">
    <source>
        <dbReference type="ARBA" id="ARBA00004948"/>
    </source>
</evidence>
<feature type="signal peptide" evidence="12">
    <location>
        <begin position="1"/>
        <end position="34"/>
    </location>
</feature>
<name>A0ABT9BP47_9MICO</name>
<dbReference type="PROSITE" id="PS51257">
    <property type="entry name" value="PROKAR_LIPOPROTEIN"/>
    <property type="match status" value="1"/>
</dbReference>
<dbReference type="InterPro" id="IPR027939">
    <property type="entry name" value="NMT1/THI5"/>
</dbReference>
<evidence type="ECO:0000256" key="8">
    <source>
        <dbReference type="ARBA" id="ARBA00022977"/>
    </source>
</evidence>
<reference evidence="14 15" key="1">
    <citation type="submission" date="2023-07" db="EMBL/GenBank/DDBJ databases">
        <title>Protaetiibacter sp. nov WY-16 isolated from soil.</title>
        <authorList>
            <person name="Liu B."/>
            <person name="Wan Y."/>
        </authorList>
    </citation>
    <scope>NUCLEOTIDE SEQUENCE [LARGE SCALE GENOMIC DNA]</scope>
    <source>
        <strain evidence="14 15">WY-16</strain>
    </source>
</reference>
<keyword evidence="6" id="KW-0479">Metal-binding</keyword>
<dbReference type="EMBL" id="JAUQUB010000002">
    <property type="protein sequence ID" value="MDO7882801.1"/>
    <property type="molecule type" value="Genomic_DNA"/>
</dbReference>
<keyword evidence="8" id="KW-0784">Thiamine biosynthesis</keyword>
<evidence type="ECO:0000259" key="13">
    <source>
        <dbReference type="Pfam" id="PF09084"/>
    </source>
</evidence>
<dbReference type="SUPFAM" id="SSF53850">
    <property type="entry name" value="Periplasmic binding protein-like II"/>
    <property type="match status" value="1"/>
</dbReference>
<dbReference type="RefSeq" id="WP_305003233.1">
    <property type="nucleotide sequence ID" value="NZ_JAUQUB010000002.1"/>
</dbReference>
<feature type="chain" id="PRO_5047021227" description="Thiamine pyrimidine synthase" evidence="12">
    <location>
        <begin position="35"/>
        <end position="348"/>
    </location>
</feature>
<sequence>MKHFAPSAPRRRLAIVAAAATALVLGLAGCAAPAAEESGSAELTDVNYQLSWLKITQFGGFFAGEAEGFYEEEGIAPTFTAGGSNILAWQQVTGGAALLGDEDNTLLLQAIESGEDLVALGAVFQKSPMAIMSLSEDPITSPEDFEGKTIAYPDNGIAQFTSVLEAQGVDTSTVTIVPAGADPTQLVTGQVDGYGGYATAQGASLELQGLDVDYLYLDDLGVPSYGNVIITTKKNLEENRDLIVKFLTATVKGYEWINANPKEGAAIVVNDVNPTGGLDLATEEATAEIQADLIAGPTGVLRLDLDKFQEIIDSLVAAGTLSGPLDAADVVDTSVLDEVFGDKTSLLD</sequence>
<dbReference type="Gene3D" id="3.40.190.10">
    <property type="entry name" value="Periplasmic binding protein-like II"/>
    <property type="match status" value="2"/>
</dbReference>